<dbReference type="InterPro" id="IPR020846">
    <property type="entry name" value="MFS_dom"/>
</dbReference>
<dbReference type="SUPFAM" id="SSF103473">
    <property type="entry name" value="MFS general substrate transporter"/>
    <property type="match status" value="1"/>
</dbReference>
<evidence type="ECO:0000256" key="4">
    <source>
        <dbReference type="ARBA" id="ARBA00022989"/>
    </source>
</evidence>
<comment type="caution">
    <text evidence="8">The sequence shown here is derived from an EMBL/GenBank/DDBJ whole genome shotgun (WGS) entry which is preliminary data.</text>
</comment>
<dbReference type="PANTHER" id="PTHR42718:SF9">
    <property type="entry name" value="MAJOR FACILITATOR SUPERFAMILY MULTIDRUG TRANSPORTER MFSC"/>
    <property type="match status" value="1"/>
</dbReference>
<organism evidence="8 9">
    <name type="scientific">Tetrapyrgos nigripes</name>
    <dbReference type="NCBI Taxonomy" id="182062"/>
    <lineage>
        <taxon>Eukaryota</taxon>
        <taxon>Fungi</taxon>
        <taxon>Dikarya</taxon>
        <taxon>Basidiomycota</taxon>
        <taxon>Agaricomycotina</taxon>
        <taxon>Agaricomycetes</taxon>
        <taxon>Agaricomycetidae</taxon>
        <taxon>Agaricales</taxon>
        <taxon>Marasmiineae</taxon>
        <taxon>Marasmiaceae</taxon>
        <taxon>Tetrapyrgos</taxon>
    </lineage>
</organism>
<feature type="transmembrane region" description="Helical" evidence="6">
    <location>
        <begin position="233"/>
        <end position="253"/>
    </location>
</feature>
<comment type="subcellular location">
    <subcellularLocation>
        <location evidence="1">Membrane</location>
        <topology evidence="1">Multi-pass membrane protein</topology>
    </subcellularLocation>
</comment>
<proteinExistence type="predicted"/>
<feature type="transmembrane region" description="Helical" evidence="6">
    <location>
        <begin position="361"/>
        <end position="379"/>
    </location>
</feature>
<dbReference type="PROSITE" id="PS50850">
    <property type="entry name" value="MFS"/>
    <property type="match status" value="1"/>
</dbReference>
<feature type="transmembrane region" description="Helical" evidence="6">
    <location>
        <begin position="202"/>
        <end position="221"/>
    </location>
</feature>
<dbReference type="InterPro" id="IPR036259">
    <property type="entry name" value="MFS_trans_sf"/>
</dbReference>
<feature type="domain" description="Major facilitator superfamily (MFS) profile" evidence="7">
    <location>
        <begin position="43"/>
        <end position="536"/>
    </location>
</feature>
<evidence type="ECO:0000313" key="9">
    <source>
        <dbReference type="Proteomes" id="UP000559256"/>
    </source>
</evidence>
<keyword evidence="9" id="KW-1185">Reference proteome</keyword>
<evidence type="ECO:0000256" key="3">
    <source>
        <dbReference type="ARBA" id="ARBA00022692"/>
    </source>
</evidence>
<feature type="transmembrane region" description="Helical" evidence="6">
    <location>
        <begin position="319"/>
        <end position="341"/>
    </location>
</feature>
<dbReference type="AlphaFoldDB" id="A0A8H5FYN5"/>
<feature type="transmembrane region" description="Helical" evidence="6">
    <location>
        <begin position="79"/>
        <end position="97"/>
    </location>
</feature>
<feature type="transmembrane region" description="Helical" evidence="6">
    <location>
        <begin position="265"/>
        <end position="284"/>
    </location>
</feature>
<evidence type="ECO:0000313" key="8">
    <source>
        <dbReference type="EMBL" id="KAF5353804.1"/>
    </source>
</evidence>
<accession>A0A8H5FYN5</accession>
<dbReference type="OrthoDB" id="2130629at2759"/>
<evidence type="ECO:0000256" key="2">
    <source>
        <dbReference type="ARBA" id="ARBA00022448"/>
    </source>
</evidence>
<dbReference type="Pfam" id="PF07690">
    <property type="entry name" value="MFS_1"/>
    <property type="match status" value="1"/>
</dbReference>
<dbReference type="GO" id="GO:0022857">
    <property type="term" value="F:transmembrane transporter activity"/>
    <property type="evidence" value="ECO:0007669"/>
    <property type="project" value="InterPro"/>
</dbReference>
<evidence type="ECO:0000256" key="5">
    <source>
        <dbReference type="ARBA" id="ARBA00023136"/>
    </source>
</evidence>
<keyword evidence="3 6" id="KW-0812">Transmembrane</keyword>
<evidence type="ECO:0000256" key="6">
    <source>
        <dbReference type="SAM" id="Phobius"/>
    </source>
</evidence>
<dbReference type="Proteomes" id="UP000559256">
    <property type="component" value="Unassembled WGS sequence"/>
</dbReference>
<dbReference type="PANTHER" id="PTHR42718">
    <property type="entry name" value="MAJOR FACILITATOR SUPERFAMILY MULTIDRUG TRANSPORTER MFSC"/>
    <property type="match status" value="1"/>
</dbReference>
<dbReference type="EMBL" id="JAACJM010000061">
    <property type="protein sequence ID" value="KAF5353804.1"/>
    <property type="molecule type" value="Genomic_DNA"/>
</dbReference>
<keyword evidence="2" id="KW-0813">Transport</keyword>
<sequence length="938" mass="102976">MSKYPGSKDLAREKSSSSVQVIAAKDVDVEVPKQRSTLQSVLLVATCTLAMMTNTSNSISIAIALPVMETELNIPQVQLQWVVSAYSLSSGCLLVLFGRLADLYGKRRMYILGSAWLVAFTLGCAFAPNALTLDILRGLQGVGASATIPAAIGTLAEAFPSPRARAIAFSTFSAGAPLGATLGTVIGGILTQVTPATWKASFYLNCVLQFISVIGALISFEKDKPSHDSDRRVDWLGALLVTAGLTLIVFVLGQGEVASQKWATPYIIGSLVAGVVLVLIFGLWQHYLEHVHDGLRDPYDWIPSPPPLMRLSFWKRSKGRVTVVMIIAFLNWASFLGWNFWTVLYYQNFVGFGPIQTVLRLLPMFVVGIFCNIIVASFVGRWPLVVLIAAGTGLTGAASLFFAIINPDAPYWAYGFPSACLSVFGADFVFASGTLFIAHVSAQYEQSVAGAVFQEMTQIGSSAGVTVSTVVFNRVLSQLAASRGLEVTDASGRNLPRDVQLRAYQAAAWTNFALGMAATLLAVAFLSSVGIIGHTEKAPDPDPAAVVVKDDDSKYDERRTVLASYSSLQTRPNSILKTPITFPWSQLRELELASCDIHTALGILINSANNLVHCHFGEIGTSPIPVDTRSMMSSESNMDLPLPYSKSTIIAMPQLRTFSLHLSEAGPQLLDYLVLTSLNDLTLLGLESTRAVDHVISLIIRSACCVKRLKLFKFPMMDHTLIRLFRQMPELDMLEMRGWVWNDLWRNMTRGTGARMPMLNPVLPHLKSFKLILGGSEEFRMTDPDGEASRLRQVFLWFPEHGHNHPPVYSLNRNSSWREVGREGSGGITVDVRNARKPLILDNKPIIQNTRAAADMVKNWGAALTDTLLGKRDIDAENAGIIDEVLTEIEWYNRTTERFLGSSIIRKTLRDISLKETIARDAEFDLKRRARSLAKNLK</sequence>
<dbReference type="GO" id="GO:0016020">
    <property type="term" value="C:membrane"/>
    <property type="evidence" value="ECO:0007669"/>
    <property type="project" value="UniProtKB-SubCell"/>
</dbReference>
<protein>
    <recommendedName>
        <fullName evidence="7">Major facilitator superfamily (MFS) profile domain-containing protein</fullName>
    </recommendedName>
</protein>
<evidence type="ECO:0000256" key="1">
    <source>
        <dbReference type="ARBA" id="ARBA00004141"/>
    </source>
</evidence>
<keyword evidence="5 6" id="KW-0472">Membrane</keyword>
<dbReference type="InterPro" id="IPR011701">
    <property type="entry name" value="MFS"/>
</dbReference>
<gene>
    <name evidence="8" type="ORF">D9758_010586</name>
</gene>
<feature type="transmembrane region" description="Helical" evidence="6">
    <location>
        <begin position="384"/>
        <end position="405"/>
    </location>
</feature>
<dbReference type="Gene3D" id="1.20.1720.10">
    <property type="entry name" value="Multidrug resistance protein D"/>
    <property type="match status" value="1"/>
</dbReference>
<feature type="transmembrane region" description="Helical" evidence="6">
    <location>
        <begin position="512"/>
        <end position="533"/>
    </location>
</feature>
<evidence type="ECO:0000259" key="7">
    <source>
        <dbReference type="PROSITE" id="PS50850"/>
    </source>
</evidence>
<feature type="transmembrane region" description="Helical" evidence="6">
    <location>
        <begin position="41"/>
        <end position="67"/>
    </location>
</feature>
<reference evidence="8 9" key="1">
    <citation type="journal article" date="2020" name="ISME J.">
        <title>Uncovering the hidden diversity of litter-decomposition mechanisms in mushroom-forming fungi.</title>
        <authorList>
            <person name="Floudas D."/>
            <person name="Bentzer J."/>
            <person name="Ahren D."/>
            <person name="Johansson T."/>
            <person name="Persson P."/>
            <person name="Tunlid A."/>
        </authorList>
    </citation>
    <scope>NUCLEOTIDE SEQUENCE [LARGE SCALE GENOMIC DNA]</scope>
    <source>
        <strain evidence="8 9">CBS 291.85</strain>
    </source>
</reference>
<name>A0A8H5FYN5_9AGAR</name>
<feature type="transmembrane region" description="Helical" evidence="6">
    <location>
        <begin position="109"/>
        <end position="128"/>
    </location>
</feature>
<feature type="transmembrane region" description="Helical" evidence="6">
    <location>
        <begin position="166"/>
        <end position="190"/>
    </location>
</feature>
<keyword evidence="4 6" id="KW-1133">Transmembrane helix</keyword>